<dbReference type="AlphaFoldDB" id="A0A968KRX6"/>
<dbReference type="EMBL" id="JAATLJ010000001">
    <property type="protein sequence ID" value="NIZ41218.1"/>
    <property type="molecule type" value="Genomic_DNA"/>
</dbReference>
<keyword evidence="9" id="KW-1185">Reference proteome</keyword>
<evidence type="ECO:0000256" key="6">
    <source>
        <dbReference type="HAMAP-Rule" id="MF_00061"/>
    </source>
</evidence>
<evidence type="ECO:0000256" key="1">
    <source>
        <dbReference type="ARBA" id="ARBA00017473"/>
    </source>
</evidence>
<evidence type="ECO:0000256" key="2">
    <source>
        <dbReference type="ARBA" id="ARBA00022679"/>
    </source>
</evidence>
<dbReference type="EC" id="2.7.1.148" evidence="6"/>
<evidence type="ECO:0000256" key="4">
    <source>
        <dbReference type="ARBA" id="ARBA00022777"/>
    </source>
</evidence>
<sequence length="292" mass="33101">MPYTITIMSPAKLNLHLQIIGRHPTLSRYHELRSIMTKISLYDQLQLTIAKTGIPQYTLKGFSIEKERDILYKAYQYFIDRTNICFSLEIILHKTIPQQAGLGGGSSNAGCLLYELNRFFGFPIPVEVLVEESKVLGADVPFFVSRANTTVIEGIGESITPIQSHQMKFLLIKPSEDMATPYAFQTLAATMQMPNPHVLSKFDLQHAWDTNDISQMNRVFSNDFTSILPLAHSKTHHLLESLRKDPEIIWCGMSGSGTTLFALFQHDHTYESEKARYQSMGYFCAIVETLTN</sequence>
<evidence type="ECO:0000313" key="9">
    <source>
        <dbReference type="Proteomes" id="UP000711995"/>
    </source>
</evidence>
<organism evidence="8 9">
    <name type="scientific">Entomospira entomophila</name>
    <dbReference type="NCBI Taxonomy" id="2719988"/>
    <lineage>
        <taxon>Bacteria</taxon>
        <taxon>Pseudomonadati</taxon>
        <taxon>Spirochaetota</taxon>
        <taxon>Spirochaetia</taxon>
        <taxon>Spirochaetales</taxon>
        <taxon>Spirochaetaceae</taxon>
        <taxon>Entomospira</taxon>
    </lineage>
</organism>
<proteinExistence type="inferred from homology"/>
<comment type="similarity">
    <text evidence="6">Belongs to the GHMP kinase family. IspE subfamily.</text>
</comment>
<dbReference type="PANTHER" id="PTHR43527:SF2">
    <property type="entry name" value="4-DIPHOSPHOCYTIDYL-2-C-METHYL-D-ERYTHRITOL KINASE, CHLOROPLASTIC"/>
    <property type="match status" value="1"/>
</dbReference>
<comment type="function">
    <text evidence="6">Catalyzes the phosphorylation of the position 2 hydroxy group of 4-diphosphocytidyl-2C-methyl-D-erythritol.</text>
</comment>
<dbReference type="Gene3D" id="3.30.70.890">
    <property type="entry name" value="GHMP kinase, C-terminal domain"/>
    <property type="match status" value="1"/>
</dbReference>
<dbReference type="InterPro" id="IPR036554">
    <property type="entry name" value="GHMP_kinase_C_sf"/>
</dbReference>
<keyword evidence="3 6" id="KW-0547">Nucleotide-binding</keyword>
<dbReference type="SUPFAM" id="SSF54211">
    <property type="entry name" value="Ribosomal protein S5 domain 2-like"/>
    <property type="match status" value="1"/>
</dbReference>
<dbReference type="Proteomes" id="UP000711995">
    <property type="component" value="Unassembled WGS sequence"/>
</dbReference>
<accession>A0A968KRX6</accession>
<dbReference type="GO" id="GO:0050515">
    <property type="term" value="F:4-(cytidine 5'-diphospho)-2-C-methyl-D-erythritol kinase activity"/>
    <property type="evidence" value="ECO:0007669"/>
    <property type="project" value="UniProtKB-UniRule"/>
</dbReference>
<dbReference type="InterPro" id="IPR004424">
    <property type="entry name" value="IspE"/>
</dbReference>
<feature type="domain" description="GHMP kinase N-terminal" evidence="7">
    <location>
        <begin position="70"/>
        <end position="144"/>
    </location>
</feature>
<feature type="binding site" evidence="6">
    <location>
        <begin position="97"/>
        <end position="107"/>
    </location>
    <ligand>
        <name>ATP</name>
        <dbReference type="ChEBI" id="CHEBI:30616"/>
    </ligand>
</feature>
<dbReference type="PIRSF" id="PIRSF010376">
    <property type="entry name" value="IspE"/>
    <property type="match status" value="1"/>
</dbReference>
<dbReference type="HAMAP" id="MF_00061">
    <property type="entry name" value="IspE"/>
    <property type="match status" value="1"/>
</dbReference>
<keyword evidence="2 6" id="KW-0808">Transferase</keyword>
<dbReference type="PANTHER" id="PTHR43527">
    <property type="entry name" value="4-DIPHOSPHOCYTIDYL-2-C-METHYL-D-ERYTHRITOL KINASE, CHLOROPLASTIC"/>
    <property type="match status" value="1"/>
</dbReference>
<dbReference type="GO" id="GO:0016114">
    <property type="term" value="P:terpenoid biosynthetic process"/>
    <property type="evidence" value="ECO:0007669"/>
    <property type="project" value="UniProtKB-UniRule"/>
</dbReference>
<evidence type="ECO:0000259" key="7">
    <source>
        <dbReference type="Pfam" id="PF00288"/>
    </source>
</evidence>
<dbReference type="SUPFAM" id="SSF55060">
    <property type="entry name" value="GHMP Kinase, C-terminal domain"/>
    <property type="match status" value="1"/>
</dbReference>
<gene>
    <name evidence="6 8" type="primary">ispE</name>
    <name evidence="8" type="ORF">HCT14_06840</name>
</gene>
<dbReference type="NCBIfam" id="TIGR00154">
    <property type="entry name" value="ispE"/>
    <property type="match status" value="1"/>
</dbReference>
<dbReference type="Gene3D" id="3.30.230.10">
    <property type="match status" value="1"/>
</dbReference>
<keyword evidence="5 6" id="KW-0067">ATP-binding</keyword>
<dbReference type="GO" id="GO:0019288">
    <property type="term" value="P:isopentenyl diphosphate biosynthetic process, methylerythritol 4-phosphate pathway"/>
    <property type="evidence" value="ECO:0007669"/>
    <property type="project" value="UniProtKB-UniRule"/>
</dbReference>
<dbReference type="InterPro" id="IPR020568">
    <property type="entry name" value="Ribosomal_Su5_D2-typ_SF"/>
</dbReference>
<dbReference type="GO" id="GO:0005524">
    <property type="term" value="F:ATP binding"/>
    <property type="evidence" value="ECO:0007669"/>
    <property type="project" value="UniProtKB-UniRule"/>
</dbReference>
<dbReference type="Pfam" id="PF00288">
    <property type="entry name" value="GHMP_kinases_N"/>
    <property type="match status" value="1"/>
</dbReference>
<evidence type="ECO:0000256" key="5">
    <source>
        <dbReference type="ARBA" id="ARBA00022840"/>
    </source>
</evidence>
<keyword evidence="6" id="KW-0414">Isoprene biosynthesis</keyword>
<keyword evidence="4 6" id="KW-0418">Kinase</keyword>
<protein>
    <recommendedName>
        <fullName evidence="1 6">4-diphosphocytidyl-2-C-methyl-D-erythritol kinase</fullName>
        <shortName evidence="6">CMK</shortName>
        <ecNumber evidence="6">2.7.1.148</ecNumber>
    </recommendedName>
    <alternativeName>
        <fullName evidence="6">4-(cytidine-5'-diphospho)-2-C-methyl-D-erythritol kinase</fullName>
    </alternativeName>
</protein>
<dbReference type="RefSeq" id="WP_167700786.1">
    <property type="nucleotide sequence ID" value="NZ_CP118174.1"/>
</dbReference>
<comment type="caution">
    <text evidence="8">The sequence shown here is derived from an EMBL/GenBank/DDBJ whole genome shotgun (WGS) entry which is preliminary data.</text>
</comment>
<comment type="catalytic activity">
    <reaction evidence="6">
        <text>4-CDP-2-C-methyl-D-erythritol + ATP = 4-CDP-2-C-methyl-D-erythritol 2-phosphate + ADP + H(+)</text>
        <dbReference type="Rhea" id="RHEA:18437"/>
        <dbReference type="ChEBI" id="CHEBI:15378"/>
        <dbReference type="ChEBI" id="CHEBI:30616"/>
        <dbReference type="ChEBI" id="CHEBI:57823"/>
        <dbReference type="ChEBI" id="CHEBI:57919"/>
        <dbReference type="ChEBI" id="CHEBI:456216"/>
        <dbReference type="EC" id="2.7.1.148"/>
    </reaction>
</comment>
<feature type="active site" evidence="6">
    <location>
        <position position="139"/>
    </location>
</feature>
<evidence type="ECO:0000256" key="3">
    <source>
        <dbReference type="ARBA" id="ARBA00022741"/>
    </source>
</evidence>
<comment type="pathway">
    <text evidence="6">Isoprenoid biosynthesis; isopentenyl diphosphate biosynthesis via DXP pathway; isopentenyl diphosphate from 1-deoxy-D-xylulose 5-phosphate: step 3/6.</text>
</comment>
<dbReference type="InterPro" id="IPR006204">
    <property type="entry name" value="GHMP_kinase_N_dom"/>
</dbReference>
<evidence type="ECO:0000313" key="8">
    <source>
        <dbReference type="EMBL" id="NIZ41218.1"/>
    </source>
</evidence>
<name>A0A968KRX6_9SPIO</name>
<dbReference type="InterPro" id="IPR014721">
    <property type="entry name" value="Ribsml_uS5_D2-typ_fold_subgr"/>
</dbReference>
<feature type="active site" evidence="6">
    <location>
        <position position="12"/>
    </location>
</feature>
<reference evidence="8 9" key="1">
    <citation type="submission" date="2020-03" db="EMBL/GenBank/DDBJ databases">
        <title>Spirochaetal bacteria isolated from arthropods constitute a novel genus Entomospira genus novum within the order Spirochaetales.</title>
        <authorList>
            <person name="Grana-Miraglia L."/>
            <person name="Sikutova S."/>
            <person name="Fingerle V."/>
            <person name="Sing A."/>
            <person name="Castillo-Ramirez S."/>
            <person name="Margos G."/>
            <person name="Rudolf I."/>
        </authorList>
    </citation>
    <scope>NUCLEOTIDE SEQUENCE [LARGE SCALE GENOMIC DNA]</scope>
    <source>
        <strain evidence="8 9">BR193</strain>
    </source>
</reference>